<keyword evidence="2" id="KW-0472">Membrane</keyword>
<comment type="caution">
    <text evidence="4">The sequence shown here is derived from an EMBL/GenBank/DDBJ whole genome shotgun (WGS) entry which is preliminary data.</text>
</comment>
<dbReference type="Gene3D" id="1.20.120.1220">
    <property type="match status" value="1"/>
</dbReference>
<evidence type="ECO:0000256" key="2">
    <source>
        <dbReference type="SAM" id="Phobius"/>
    </source>
</evidence>
<feature type="transmembrane region" description="Helical" evidence="2">
    <location>
        <begin position="113"/>
        <end position="137"/>
    </location>
</feature>
<dbReference type="PANTHER" id="PTHR30487:SF0">
    <property type="entry name" value="PREPILIN LEADER PEPTIDASE_N-METHYLTRANSFERASE-RELATED"/>
    <property type="match status" value="1"/>
</dbReference>
<name>A0ABT2BM01_9BURK</name>
<accession>A0ABT2BM01</accession>
<dbReference type="InterPro" id="IPR000045">
    <property type="entry name" value="Prepilin_IV_endopep_pep"/>
</dbReference>
<dbReference type="Pfam" id="PF01478">
    <property type="entry name" value="Peptidase_A24"/>
    <property type="match status" value="1"/>
</dbReference>
<organism evidence="4 5">
    <name type="scientific">Massilia solisilvae</name>
    <dbReference type="NCBI Taxonomy" id="1811225"/>
    <lineage>
        <taxon>Bacteria</taxon>
        <taxon>Pseudomonadati</taxon>
        <taxon>Pseudomonadota</taxon>
        <taxon>Betaproteobacteria</taxon>
        <taxon>Burkholderiales</taxon>
        <taxon>Oxalobacteraceae</taxon>
        <taxon>Telluria group</taxon>
        <taxon>Massilia</taxon>
    </lineage>
</organism>
<proteinExistence type="inferred from homology"/>
<feature type="transmembrane region" description="Helical" evidence="2">
    <location>
        <begin position="42"/>
        <end position="61"/>
    </location>
</feature>
<keyword evidence="2" id="KW-1133">Transmembrane helix</keyword>
<dbReference type="EMBL" id="JANUGV010000004">
    <property type="protein sequence ID" value="MCS0609502.1"/>
    <property type="molecule type" value="Genomic_DNA"/>
</dbReference>
<comment type="similarity">
    <text evidence="1">Belongs to the peptidase A24 family.</text>
</comment>
<protein>
    <submittedName>
        <fullName evidence="4">A24 family peptidase</fullName>
    </submittedName>
</protein>
<dbReference type="PANTHER" id="PTHR30487">
    <property type="entry name" value="TYPE 4 PREPILIN-LIKE PROTEINS LEADER PEPTIDE-PROCESSING ENZYME"/>
    <property type="match status" value="1"/>
</dbReference>
<feature type="transmembrane region" description="Helical" evidence="2">
    <location>
        <begin position="67"/>
        <end position="92"/>
    </location>
</feature>
<dbReference type="RefSeq" id="WP_258857156.1">
    <property type="nucleotide sequence ID" value="NZ_JANUGV010000004.1"/>
</dbReference>
<evidence type="ECO:0000313" key="5">
    <source>
        <dbReference type="Proteomes" id="UP001205861"/>
    </source>
</evidence>
<reference evidence="4 5" key="1">
    <citation type="submission" date="2022-08" db="EMBL/GenBank/DDBJ databases">
        <title>Reclassification of Massilia species as members of the genera Telluria, Duganella, Pseudoduganella, Mokoshia gen. nov. and Zemynaea gen. nov. using orthogonal and non-orthogonal genome-based approaches.</title>
        <authorList>
            <person name="Bowman J.P."/>
        </authorList>
    </citation>
    <scope>NUCLEOTIDE SEQUENCE [LARGE SCALE GENOMIC DNA]</scope>
    <source>
        <strain evidence="4 5">JCM 31607</strain>
    </source>
</reference>
<gene>
    <name evidence="4" type="ORF">NX773_15130</name>
</gene>
<keyword evidence="5" id="KW-1185">Reference proteome</keyword>
<sequence length="196" mass="20613">MRLDEARAMIELLAMLVTDPRTGVLIALLLGAAVFDYRSFRIPNWLTASGLAFGMAWTILVPPLPGAGWSFPVGGVMTGFIAMFPMYMLRAVGAGDVKLMAMAGSFLGWHDTLFALLTSFVVGGVAAVAFAACHGMFGRLLDNTRQLLCHLALSAVGGQRPAMQLGAHQSAGKLAFGVSIAVATIGNVVARQLGFI</sequence>
<evidence type="ECO:0000256" key="1">
    <source>
        <dbReference type="ARBA" id="ARBA00005801"/>
    </source>
</evidence>
<dbReference type="InterPro" id="IPR050882">
    <property type="entry name" value="Prepilin_peptidase/N-MTase"/>
</dbReference>
<feature type="transmembrane region" description="Helical" evidence="2">
    <location>
        <begin position="12"/>
        <end position="35"/>
    </location>
</feature>
<evidence type="ECO:0000313" key="4">
    <source>
        <dbReference type="EMBL" id="MCS0609502.1"/>
    </source>
</evidence>
<evidence type="ECO:0000259" key="3">
    <source>
        <dbReference type="Pfam" id="PF01478"/>
    </source>
</evidence>
<dbReference type="Proteomes" id="UP001205861">
    <property type="component" value="Unassembled WGS sequence"/>
</dbReference>
<feature type="domain" description="Prepilin type IV endopeptidase peptidase" evidence="3">
    <location>
        <begin position="24"/>
        <end position="127"/>
    </location>
</feature>
<keyword evidence="2" id="KW-0812">Transmembrane</keyword>